<dbReference type="Proteomes" id="UP000314294">
    <property type="component" value="Unassembled WGS sequence"/>
</dbReference>
<organism evidence="1 2">
    <name type="scientific">Liparis tanakae</name>
    <name type="common">Tanaka's snailfish</name>
    <dbReference type="NCBI Taxonomy" id="230148"/>
    <lineage>
        <taxon>Eukaryota</taxon>
        <taxon>Metazoa</taxon>
        <taxon>Chordata</taxon>
        <taxon>Craniata</taxon>
        <taxon>Vertebrata</taxon>
        <taxon>Euteleostomi</taxon>
        <taxon>Actinopterygii</taxon>
        <taxon>Neopterygii</taxon>
        <taxon>Teleostei</taxon>
        <taxon>Neoteleostei</taxon>
        <taxon>Acanthomorphata</taxon>
        <taxon>Eupercaria</taxon>
        <taxon>Perciformes</taxon>
        <taxon>Cottioidei</taxon>
        <taxon>Cottales</taxon>
        <taxon>Liparidae</taxon>
        <taxon>Liparis</taxon>
    </lineage>
</organism>
<dbReference type="AlphaFoldDB" id="A0A4Z2IY85"/>
<evidence type="ECO:0000313" key="2">
    <source>
        <dbReference type="Proteomes" id="UP000314294"/>
    </source>
</evidence>
<name>A0A4Z2IY85_9TELE</name>
<keyword evidence="2" id="KW-1185">Reference proteome</keyword>
<dbReference type="EMBL" id="SRLO01000039">
    <property type="protein sequence ID" value="TNN82484.1"/>
    <property type="molecule type" value="Genomic_DNA"/>
</dbReference>
<gene>
    <name evidence="1" type="ORF">EYF80_007319</name>
</gene>
<reference evidence="1 2" key="1">
    <citation type="submission" date="2019-03" db="EMBL/GenBank/DDBJ databases">
        <title>First draft genome of Liparis tanakae, snailfish: a comprehensive survey of snailfish specific genes.</title>
        <authorList>
            <person name="Kim W."/>
            <person name="Song I."/>
            <person name="Jeong J.-H."/>
            <person name="Kim D."/>
            <person name="Kim S."/>
            <person name="Ryu S."/>
            <person name="Song J.Y."/>
            <person name="Lee S.K."/>
        </authorList>
    </citation>
    <scope>NUCLEOTIDE SEQUENCE [LARGE SCALE GENOMIC DNA]</scope>
    <source>
        <tissue evidence="1">Muscle</tissue>
    </source>
</reference>
<proteinExistence type="predicted"/>
<accession>A0A4Z2IY85</accession>
<protein>
    <submittedName>
        <fullName evidence="1">Uncharacterized protein</fullName>
    </submittedName>
</protein>
<comment type="caution">
    <text evidence="1">The sequence shown here is derived from an EMBL/GenBank/DDBJ whole genome shotgun (WGS) entry which is preliminary data.</text>
</comment>
<evidence type="ECO:0000313" key="1">
    <source>
        <dbReference type="EMBL" id="TNN82484.1"/>
    </source>
</evidence>
<sequence>MYTNSTAADGTTLLWYDCCDWYCKIFANSGSGVVCCGRVGGGLANPPGPMGFNSDVITP</sequence>